<feature type="transmembrane region" description="Helical" evidence="1">
    <location>
        <begin position="36"/>
        <end position="52"/>
    </location>
</feature>
<evidence type="ECO:0000256" key="1">
    <source>
        <dbReference type="SAM" id="Phobius"/>
    </source>
</evidence>
<sequence>MRVLENRLPFRDYVLVLFVFYLASFAVTWYRIWWDTALATVVTAAGVAALWFPMTKEAFLLDLFYYGSFCSVGLHVITIGFLSYDLVLSDIDKTLGIQSSLEAAHATWGYFMTLIVVVVIQSILAAVTLNYCFCLRLEIQRNSLMSAVYPGYTARPA</sequence>
<gene>
    <name evidence="2" type="ORF">Ae201684_004083</name>
</gene>
<feature type="transmembrane region" description="Helical" evidence="1">
    <location>
        <begin position="64"/>
        <end position="88"/>
    </location>
</feature>
<dbReference type="AlphaFoldDB" id="A0A6G0XJ57"/>
<comment type="caution">
    <text evidence="2">The sequence shown here is derived from an EMBL/GenBank/DDBJ whole genome shotgun (WGS) entry which is preliminary data.</text>
</comment>
<dbReference type="OrthoDB" id="68800at2759"/>
<evidence type="ECO:0000313" key="3">
    <source>
        <dbReference type="Proteomes" id="UP000481153"/>
    </source>
</evidence>
<protein>
    <submittedName>
        <fullName evidence="2">Uncharacterized protein</fullName>
    </submittedName>
</protein>
<organism evidence="2 3">
    <name type="scientific">Aphanomyces euteiches</name>
    <dbReference type="NCBI Taxonomy" id="100861"/>
    <lineage>
        <taxon>Eukaryota</taxon>
        <taxon>Sar</taxon>
        <taxon>Stramenopiles</taxon>
        <taxon>Oomycota</taxon>
        <taxon>Saprolegniomycetes</taxon>
        <taxon>Saprolegniales</taxon>
        <taxon>Verrucalvaceae</taxon>
        <taxon>Aphanomyces</taxon>
    </lineage>
</organism>
<dbReference type="Proteomes" id="UP000481153">
    <property type="component" value="Unassembled WGS sequence"/>
</dbReference>
<accession>A0A6G0XJ57</accession>
<dbReference type="EMBL" id="VJMJ01000052">
    <property type="protein sequence ID" value="KAF0740343.1"/>
    <property type="molecule type" value="Genomic_DNA"/>
</dbReference>
<name>A0A6G0XJ57_9STRA</name>
<keyword evidence="1" id="KW-0812">Transmembrane</keyword>
<keyword evidence="3" id="KW-1185">Reference proteome</keyword>
<feature type="transmembrane region" description="Helical" evidence="1">
    <location>
        <begin position="108"/>
        <end position="133"/>
    </location>
</feature>
<keyword evidence="1" id="KW-0472">Membrane</keyword>
<proteinExistence type="predicted"/>
<keyword evidence="1" id="KW-1133">Transmembrane helix</keyword>
<feature type="transmembrane region" description="Helical" evidence="1">
    <location>
        <begin position="12"/>
        <end position="30"/>
    </location>
</feature>
<dbReference type="VEuPathDB" id="FungiDB:AeMF1_012280"/>
<reference evidence="2 3" key="1">
    <citation type="submission" date="2019-07" db="EMBL/GenBank/DDBJ databases">
        <title>Genomics analysis of Aphanomyces spp. identifies a new class of oomycete effector associated with host adaptation.</title>
        <authorList>
            <person name="Gaulin E."/>
        </authorList>
    </citation>
    <scope>NUCLEOTIDE SEQUENCE [LARGE SCALE GENOMIC DNA]</scope>
    <source>
        <strain evidence="2 3">ATCC 201684</strain>
    </source>
</reference>
<evidence type="ECO:0000313" key="2">
    <source>
        <dbReference type="EMBL" id="KAF0740343.1"/>
    </source>
</evidence>